<proteinExistence type="predicted"/>
<sequence length="201" mass="21904">MKSRPHRSICHGQAAVEAMLALVLLGGLLHAVFAIGTVSLRGQQTAQLSRLAAFIHTDRHTFVSSADDIGNAQVEILARDWLNVDSRLRRAQATDDSVTVLPFSAAEGIAIPAVHRQTVIAADTGHGVDDAAVSERIRHSAIGWSEAARGSTRIADELRHRMQHVDAPWGREEWSMDWLNAWIDLAPEQASAVKRDDLTGP</sequence>
<evidence type="ECO:0000313" key="1">
    <source>
        <dbReference type="EMBL" id="OZI57690.1"/>
    </source>
</evidence>
<evidence type="ECO:0008006" key="3">
    <source>
        <dbReference type="Google" id="ProtNLM"/>
    </source>
</evidence>
<reference evidence="1 2" key="1">
    <citation type="submission" date="2017-05" db="EMBL/GenBank/DDBJ databases">
        <title>Complete and WGS of Bordetella genogroups.</title>
        <authorList>
            <person name="Spilker T."/>
            <person name="LiPuma J."/>
        </authorList>
    </citation>
    <scope>NUCLEOTIDE SEQUENCE [LARGE SCALE GENOMIC DNA]</scope>
    <source>
        <strain evidence="1 2">AU9919</strain>
    </source>
</reference>
<organism evidence="1 2">
    <name type="scientific">Bordetella genomosp. 4</name>
    <dbReference type="NCBI Taxonomy" id="463044"/>
    <lineage>
        <taxon>Bacteria</taxon>
        <taxon>Pseudomonadati</taxon>
        <taxon>Pseudomonadota</taxon>
        <taxon>Betaproteobacteria</taxon>
        <taxon>Burkholderiales</taxon>
        <taxon>Alcaligenaceae</taxon>
        <taxon>Bordetella</taxon>
    </lineage>
</organism>
<dbReference type="EMBL" id="NEVQ01000012">
    <property type="protein sequence ID" value="OZI57690.1"/>
    <property type="molecule type" value="Genomic_DNA"/>
</dbReference>
<evidence type="ECO:0000313" key="2">
    <source>
        <dbReference type="Proteomes" id="UP000216885"/>
    </source>
</evidence>
<accession>A0A261U8W0</accession>
<name>A0A261U8W0_9BORD</name>
<dbReference type="Proteomes" id="UP000216885">
    <property type="component" value="Unassembled WGS sequence"/>
</dbReference>
<keyword evidence="2" id="KW-1185">Reference proteome</keyword>
<protein>
    <recommendedName>
        <fullName evidence="3">Pilus assembly protein</fullName>
    </recommendedName>
</protein>
<comment type="caution">
    <text evidence="1">The sequence shown here is derived from an EMBL/GenBank/DDBJ whole genome shotgun (WGS) entry which is preliminary data.</text>
</comment>
<dbReference type="RefSeq" id="WP_094820579.1">
    <property type="nucleotide sequence ID" value="NZ_NEVO01000005.1"/>
</dbReference>
<dbReference type="OrthoDB" id="8642119at2"/>
<dbReference type="AlphaFoldDB" id="A0A261U8W0"/>
<gene>
    <name evidence="1" type="ORF">CAL20_09965</name>
</gene>